<dbReference type="PANTHER" id="PTHR47723:SF19">
    <property type="entry name" value="POLYNUCLEOTIDYL TRANSFERASE, RIBONUCLEASE H-LIKE SUPERFAMILY PROTEIN"/>
    <property type="match status" value="1"/>
</dbReference>
<dbReference type="GO" id="GO:0004523">
    <property type="term" value="F:RNA-DNA hybrid ribonuclease activity"/>
    <property type="evidence" value="ECO:0007669"/>
    <property type="project" value="InterPro"/>
</dbReference>
<dbReference type="SUPFAM" id="SSF53098">
    <property type="entry name" value="Ribonuclease H-like"/>
    <property type="match status" value="1"/>
</dbReference>
<dbReference type="AlphaFoldDB" id="A0A8J5CBP5"/>
<protein>
    <recommendedName>
        <fullName evidence="1">RNase H type-1 domain-containing protein</fullName>
    </recommendedName>
</protein>
<dbReference type="InterPro" id="IPR012337">
    <property type="entry name" value="RNaseH-like_sf"/>
</dbReference>
<dbReference type="Pfam" id="PF13966">
    <property type="entry name" value="zf-RVT"/>
    <property type="match status" value="1"/>
</dbReference>
<dbReference type="CDD" id="cd06222">
    <property type="entry name" value="RNase_H_like"/>
    <property type="match status" value="1"/>
</dbReference>
<organism evidence="2 3">
    <name type="scientific">Zingiber officinale</name>
    <name type="common">Ginger</name>
    <name type="synonym">Amomum zingiber</name>
    <dbReference type="NCBI Taxonomy" id="94328"/>
    <lineage>
        <taxon>Eukaryota</taxon>
        <taxon>Viridiplantae</taxon>
        <taxon>Streptophyta</taxon>
        <taxon>Embryophyta</taxon>
        <taxon>Tracheophyta</taxon>
        <taxon>Spermatophyta</taxon>
        <taxon>Magnoliopsida</taxon>
        <taxon>Liliopsida</taxon>
        <taxon>Zingiberales</taxon>
        <taxon>Zingiberaceae</taxon>
        <taxon>Zingiber</taxon>
    </lineage>
</organism>
<dbReference type="EMBL" id="JACMSC010000020">
    <property type="protein sequence ID" value="KAG6471902.1"/>
    <property type="molecule type" value="Genomic_DNA"/>
</dbReference>
<reference evidence="2 3" key="1">
    <citation type="submission" date="2020-08" db="EMBL/GenBank/DDBJ databases">
        <title>Plant Genome Project.</title>
        <authorList>
            <person name="Zhang R.-G."/>
        </authorList>
    </citation>
    <scope>NUCLEOTIDE SEQUENCE [LARGE SCALE GENOMIC DNA]</scope>
    <source>
        <tissue evidence="2">Rhizome</tissue>
    </source>
</reference>
<gene>
    <name evidence="2" type="ORF">ZIOFF_069353</name>
</gene>
<dbReference type="InterPro" id="IPR026960">
    <property type="entry name" value="RVT-Znf"/>
</dbReference>
<sequence>MLIQSVLCSVPLYLMQVLLPPLSILHQLEMIFANFFWGSLGSNKKPHWIFWDDICRPRLEGVLGIRRLSDVAMVFTLKFWFRFREQKSFWAIFMSRLYCGDASPCVVSLKKNASPYWRRFVKLRNYGENNIGWIIGNGEINFWYDNWLDSGPLYLLCPILGNPDSRIVEFICNSGWNVDKLQSCVPEQIVDEIKEVALPGGISGEVENVDEAVQNGVRDCIVWKPSLDGKFTMKSAWKGSWKDQQQAGVGQQQAVWRAVWNKLIFPNISIFVWHFLRKRLPVDEVLQRRGVYLASKCYCCDFVESWDHLFYHGAIALEVWRYFAQLFGVDRFLVFENWRSGQYWSYGGHIREAIPFLIIWFLWCARNDAKHRGIRIVAKKIIWNVSQYVITGISTGIIKPGHWKGFIMAAQNMGLLVKPRTVNTISVVTWKKPKVGWFKLNTDGCSKGNPGLSSFGVIIRDHSGNVMMVKYGLIGRGSNVRAELMAILKGLELCVEKQFFLIWLESDSLIALKIISASYFSWEWRNLMRKIKCIICRHQVWFSHVYREANAAADQIANQAFISLDDGLNAPLDQYTERICYNHEIDKGLRGICNLDKSGLPYIRLSSKLG</sequence>
<keyword evidence="3" id="KW-1185">Reference proteome</keyword>
<dbReference type="Proteomes" id="UP000734854">
    <property type="component" value="Unassembled WGS sequence"/>
</dbReference>
<proteinExistence type="predicted"/>
<dbReference type="Gene3D" id="3.30.420.10">
    <property type="entry name" value="Ribonuclease H-like superfamily/Ribonuclease H"/>
    <property type="match status" value="1"/>
</dbReference>
<dbReference type="PANTHER" id="PTHR47723">
    <property type="entry name" value="OS05G0353850 PROTEIN"/>
    <property type="match status" value="1"/>
</dbReference>
<dbReference type="InterPro" id="IPR053151">
    <property type="entry name" value="RNase_H-like"/>
</dbReference>
<name>A0A8J5CBP5_ZINOF</name>
<comment type="caution">
    <text evidence="2">The sequence shown here is derived from an EMBL/GenBank/DDBJ whole genome shotgun (WGS) entry which is preliminary data.</text>
</comment>
<evidence type="ECO:0000313" key="2">
    <source>
        <dbReference type="EMBL" id="KAG6471902.1"/>
    </source>
</evidence>
<accession>A0A8J5CBP5</accession>
<evidence type="ECO:0000259" key="1">
    <source>
        <dbReference type="PROSITE" id="PS50879"/>
    </source>
</evidence>
<dbReference type="InterPro" id="IPR036397">
    <property type="entry name" value="RNaseH_sf"/>
</dbReference>
<dbReference type="InterPro" id="IPR002156">
    <property type="entry name" value="RNaseH_domain"/>
</dbReference>
<feature type="domain" description="RNase H type-1" evidence="1">
    <location>
        <begin position="434"/>
        <end position="562"/>
    </location>
</feature>
<dbReference type="Pfam" id="PF13456">
    <property type="entry name" value="RVT_3"/>
    <property type="match status" value="1"/>
</dbReference>
<dbReference type="GO" id="GO:0003676">
    <property type="term" value="F:nucleic acid binding"/>
    <property type="evidence" value="ECO:0007669"/>
    <property type="project" value="InterPro"/>
</dbReference>
<dbReference type="PROSITE" id="PS50879">
    <property type="entry name" value="RNASE_H_1"/>
    <property type="match status" value="1"/>
</dbReference>
<dbReference type="InterPro" id="IPR044730">
    <property type="entry name" value="RNase_H-like_dom_plant"/>
</dbReference>
<evidence type="ECO:0000313" key="3">
    <source>
        <dbReference type="Proteomes" id="UP000734854"/>
    </source>
</evidence>